<evidence type="ECO:0000259" key="6">
    <source>
        <dbReference type="PROSITE" id="PS50106"/>
    </source>
</evidence>
<dbReference type="SUPFAM" id="SSF50494">
    <property type="entry name" value="Trypsin-like serine proteases"/>
    <property type="match status" value="1"/>
</dbReference>
<evidence type="ECO:0000256" key="3">
    <source>
        <dbReference type="ARBA" id="ARBA00022801"/>
    </source>
</evidence>
<evidence type="ECO:0000256" key="1">
    <source>
        <dbReference type="ARBA" id="ARBA00010541"/>
    </source>
</evidence>
<feature type="region of interest" description="Disordered" evidence="4">
    <location>
        <begin position="1"/>
        <end position="69"/>
    </location>
</feature>
<feature type="transmembrane region" description="Helical" evidence="5">
    <location>
        <begin position="172"/>
        <end position="196"/>
    </location>
</feature>
<dbReference type="Pfam" id="PF13180">
    <property type="entry name" value="PDZ_2"/>
    <property type="match status" value="1"/>
</dbReference>
<dbReference type="PRINTS" id="PR00834">
    <property type="entry name" value="PROTEASES2C"/>
</dbReference>
<accession>A0ABY4QW71</accession>
<gene>
    <name evidence="7" type="ORF">M6D93_15435</name>
</gene>
<dbReference type="EMBL" id="CP097332">
    <property type="protein sequence ID" value="UQX87683.1"/>
    <property type="molecule type" value="Genomic_DNA"/>
</dbReference>
<feature type="domain" description="PDZ" evidence="6">
    <location>
        <begin position="430"/>
        <end position="513"/>
    </location>
</feature>
<dbReference type="InterPro" id="IPR036034">
    <property type="entry name" value="PDZ_sf"/>
</dbReference>
<dbReference type="InterPro" id="IPR051201">
    <property type="entry name" value="Chloro_Bact_Ser_Proteases"/>
</dbReference>
<dbReference type="RefSeq" id="WP_249770445.1">
    <property type="nucleotide sequence ID" value="NZ_CP097332.1"/>
</dbReference>
<keyword evidence="8" id="KW-1185">Reference proteome</keyword>
<dbReference type="Gene3D" id="2.40.10.10">
    <property type="entry name" value="Trypsin-like serine proteases"/>
    <property type="match status" value="2"/>
</dbReference>
<evidence type="ECO:0000256" key="5">
    <source>
        <dbReference type="SAM" id="Phobius"/>
    </source>
</evidence>
<dbReference type="SUPFAM" id="SSF50156">
    <property type="entry name" value="PDZ domain-like"/>
    <property type="match status" value="1"/>
</dbReference>
<evidence type="ECO:0000313" key="7">
    <source>
        <dbReference type="EMBL" id="UQX87683.1"/>
    </source>
</evidence>
<evidence type="ECO:0000256" key="4">
    <source>
        <dbReference type="SAM" id="MobiDB-lite"/>
    </source>
</evidence>
<keyword evidence="5" id="KW-0812">Transmembrane</keyword>
<reference evidence="7" key="2">
    <citation type="submission" date="2022-05" db="EMBL/GenBank/DDBJ databases">
        <authorList>
            <person name="Kim J.-S."/>
            <person name="Lee K."/>
            <person name="Suh M."/>
            <person name="Eom M."/>
            <person name="Kim J.-S."/>
            <person name="Kim D.-S."/>
            <person name="Ko S.-H."/>
            <person name="Shin Y."/>
            <person name="Lee J.-S."/>
        </authorList>
    </citation>
    <scope>NUCLEOTIDE SEQUENCE</scope>
    <source>
        <strain evidence="7">N237</strain>
    </source>
</reference>
<dbReference type="InterPro" id="IPR001940">
    <property type="entry name" value="Peptidase_S1C"/>
</dbReference>
<keyword evidence="3" id="KW-0378">Hydrolase</keyword>
<dbReference type="InterPro" id="IPR043504">
    <property type="entry name" value="Peptidase_S1_PA_chymotrypsin"/>
</dbReference>
<dbReference type="Gene3D" id="2.30.42.10">
    <property type="match status" value="1"/>
</dbReference>
<dbReference type="PANTHER" id="PTHR43343">
    <property type="entry name" value="PEPTIDASE S12"/>
    <property type="match status" value="1"/>
</dbReference>
<evidence type="ECO:0000256" key="2">
    <source>
        <dbReference type="ARBA" id="ARBA00022670"/>
    </source>
</evidence>
<reference evidence="7" key="1">
    <citation type="journal article" date="2018" name="Int. J. Syst. Evol. Microbiol.">
        <title>Jatrophihabitans telluris sp. nov., isolated from sediment soil of lava forest wetlands and the emended description of the genus Jatrophihabitans.</title>
        <authorList>
            <person name="Lee K.C."/>
            <person name="Suh M.K."/>
            <person name="Eom M.K."/>
            <person name="Kim K.K."/>
            <person name="Kim J.S."/>
            <person name="Kim D.S."/>
            <person name="Ko S.H."/>
            <person name="Shin Y.K."/>
            <person name="Lee J.S."/>
        </authorList>
    </citation>
    <scope>NUCLEOTIDE SEQUENCE</scope>
    <source>
        <strain evidence="7">N237</strain>
    </source>
</reference>
<keyword evidence="2" id="KW-0645">Protease</keyword>
<dbReference type="PANTHER" id="PTHR43343:SF3">
    <property type="entry name" value="PROTEASE DO-LIKE 8, CHLOROPLASTIC"/>
    <property type="match status" value="1"/>
</dbReference>
<dbReference type="SMART" id="SM00228">
    <property type="entry name" value="PDZ"/>
    <property type="match status" value="1"/>
</dbReference>
<dbReference type="PROSITE" id="PS50106">
    <property type="entry name" value="PDZ"/>
    <property type="match status" value="1"/>
</dbReference>
<dbReference type="Proteomes" id="UP001056336">
    <property type="component" value="Chromosome"/>
</dbReference>
<dbReference type="Pfam" id="PF13365">
    <property type="entry name" value="Trypsin_2"/>
    <property type="match status" value="1"/>
</dbReference>
<comment type="similarity">
    <text evidence="1">Belongs to the peptidase S1C family.</text>
</comment>
<proteinExistence type="inferred from homology"/>
<dbReference type="InterPro" id="IPR009003">
    <property type="entry name" value="Peptidase_S1_PA"/>
</dbReference>
<sequence>MSDEVDGSPFARPDDSVTGSFEPRLAQAPEPHHVPPVSAQDAAAFAKPYGADVPFEPAAGDRLPPRHEPLLQPVPRQLVEAFAATRTGAPFDPEPGTRMHPTHPGPGSPWWKDDAATDPWRDPQSPFWIAGPPVFDGDEVIDIGELVEPGPEPDDGPPDDGKLNRRRGRFGFSALGLVLVAALVAGCLGGGVGYWFSERAHRILTDPDIKIAQVATPQVRPPGSVAEIAQRVSPAVVSIDVRTSDVAGSGSGVIIDKAGYILTNNHVVNFGSQKPTIRVVFADKSSAPGSVVGTDPVNDLAVVKVAKTSLTVATLGRSDQLAVGDPVIAIGDPLGLRGTVTAGIVSALDRPLHLSGENGNPDAVIDAIQTDAPINPGNSGGALVNGAGAVIGINTAILSLGQSANGGQAGSIGVGFAIPINHAKDVAEQIIKTGKVVHASIGLSTRSVTDGSRDGAYVVQVTAGGPGAKAGLKEGDVITLFDTTLIDSGDALTVAVAASKPGSVVTVHFVRNGVAKSAAVTLGSD</sequence>
<organism evidence="7 8">
    <name type="scientific">Jatrophihabitans telluris</name>
    <dbReference type="NCBI Taxonomy" id="2038343"/>
    <lineage>
        <taxon>Bacteria</taxon>
        <taxon>Bacillati</taxon>
        <taxon>Actinomycetota</taxon>
        <taxon>Actinomycetes</taxon>
        <taxon>Jatrophihabitantales</taxon>
        <taxon>Jatrophihabitantaceae</taxon>
        <taxon>Jatrophihabitans</taxon>
    </lineage>
</organism>
<dbReference type="InterPro" id="IPR001478">
    <property type="entry name" value="PDZ"/>
</dbReference>
<keyword evidence="5" id="KW-0472">Membrane</keyword>
<protein>
    <submittedName>
        <fullName evidence="7">Trypsin-like peptidase domain-containing protein</fullName>
    </submittedName>
</protein>
<feature type="region of interest" description="Disordered" evidence="4">
    <location>
        <begin position="145"/>
        <end position="165"/>
    </location>
</feature>
<name>A0ABY4QW71_9ACTN</name>
<evidence type="ECO:0000313" key="8">
    <source>
        <dbReference type="Proteomes" id="UP001056336"/>
    </source>
</evidence>
<keyword evidence="5" id="KW-1133">Transmembrane helix</keyword>